<dbReference type="InterPro" id="IPR020616">
    <property type="entry name" value="Thiolase_N"/>
</dbReference>
<keyword evidence="3 5" id="KW-0012">Acyltransferase</keyword>
<sequence length="385" mass="41035">MDYAYILEAVRTPIGRKKGTLSRKPVPDLAAVVLKEIVKRTGINPLEIDDVVTGCAQQVGEQAFNLGRQAVLCAGLPIEVPATTIDRQCGSSQGALHFAAAEIMIGATELSIALGAESMNRVPMGSSFATAGHPFIESYTSRFGKFVPQGLGAEMIAEKWSLNRNELDAYSVISHQRVARAQVEGRFSKELVPVNVLAEDGQRIIFDKDECVRPTTTIEALAALKPSFKEDGKITAGNSSQISDGAAAVLLGSKEKARALGLRPRARILKQLVVGVDPVTMLTGPIPATKKILGKAGMTLKDMDLIEINEAFASVVLAWEKEYNPDMDKVNVNGGAIAIGHPLGATGCRLITTLLNELERQDKTLGLVTMCCGGGLGTATIIERV</sequence>
<evidence type="ECO:0000313" key="8">
    <source>
        <dbReference type="EMBL" id="MBI4596751.1"/>
    </source>
</evidence>
<dbReference type="Gene3D" id="3.40.47.10">
    <property type="match status" value="2"/>
</dbReference>
<comment type="similarity">
    <text evidence="1 5">Belongs to the thiolase-like superfamily. Thiolase family.</text>
</comment>
<dbReference type="EMBL" id="JACQWF010000440">
    <property type="protein sequence ID" value="MBI4596751.1"/>
    <property type="molecule type" value="Genomic_DNA"/>
</dbReference>
<dbReference type="PROSITE" id="PS00737">
    <property type="entry name" value="THIOLASE_2"/>
    <property type="match status" value="1"/>
</dbReference>
<dbReference type="Proteomes" id="UP000772181">
    <property type="component" value="Unassembled WGS sequence"/>
</dbReference>
<dbReference type="FunFam" id="3.40.47.10:FF:000010">
    <property type="entry name" value="Acetyl-CoA acetyltransferase (Thiolase)"/>
    <property type="match status" value="1"/>
</dbReference>
<evidence type="ECO:0000313" key="9">
    <source>
        <dbReference type="Proteomes" id="UP000772181"/>
    </source>
</evidence>
<dbReference type="SUPFAM" id="SSF53901">
    <property type="entry name" value="Thiolase-like"/>
    <property type="match status" value="2"/>
</dbReference>
<feature type="active site" description="Proton acceptor" evidence="4">
    <location>
        <position position="371"/>
    </location>
</feature>
<evidence type="ECO:0000256" key="2">
    <source>
        <dbReference type="ARBA" id="ARBA00022679"/>
    </source>
</evidence>
<feature type="active site" description="Proton acceptor" evidence="4">
    <location>
        <position position="341"/>
    </location>
</feature>
<evidence type="ECO:0000256" key="4">
    <source>
        <dbReference type="PIRSR" id="PIRSR000429-1"/>
    </source>
</evidence>
<dbReference type="InterPro" id="IPR020617">
    <property type="entry name" value="Thiolase_C"/>
</dbReference>
<dbReference type="GO" id="GO:0003988">
    <property type="term" value="F:acetyl-CoA C-acyltransferase activity"/>
    <property type="evidence" value="ECO:0007669"/>
    <property type="project" value="UniProtKB-ARBA"/>
</dbReference>
<dbReference type="PANTHER" id="PTHR43365">
    <property type="entry name" value="BLR7806 PROTEIN"/>
    <property type="match status" value="1"/>
</dbReference>
<dbReference type="InterPro" id="IPR016039">
    <property type="entry name" value="Thiolase-like"/>
</dbReference>
<dbReference type="PANTHER" id="PTHR43365:SF1">
    <property type="entry name" value="ACETYL-COA C-ACYLTRANSFERASE"/>
    <property type="match status" value="1"/>
</dbReference>
<accession>A0A933GMP3</accession>
<evidence type="ECO:0000256" key="1">
    <source>
        <dbReference type="ARBA" id="ARBA00010982"/>
    </source>
</evidence>
<feature type="active site" description="Acyl-thioester intermediate" evidence="4">
    <location>
        <position position="89"/>
    </location>
</feature>
<feature type="domain" description="Thiolase C-terminal" evidence="7">
    <location>
        <begin position="263"/>
        <end position="384"/>
    </location>
</feature>
<evidence type="ECO:0000256" key="3">
    <source>
        <dbReference type="ARBA" id="ARBA00023315"/>
    </source>
</evidence>
<name>A0A933GMP3_UNCTE</name>
<protein>
    <submittedName>
        <fullName evidence="8">Thiolase family protein</fullName>
    </submittedName>
</protein>
<dbReference type="PROSITE" id="PS00099">
    <property type="entry name" value="THIOLASE_3"/>
    <property type="match status" value="1"/>
</dbReference>
<dbReference type="AlphaFoldDB" id="A0A933GMP3"/>
<dbReference type="Pfam" id="PF00108">
    <property type="entry name" value="Thiolase_N"/>
    <property type="match status" value="1"/>
</dbReference>
<feature type="domain" description="Thiolase N-terminal" evidence="6">
    <location>
        <begin position="5"/>
        <end position="254"/>
    </location>
</feature>
<comment type="caution">
    <text evidence="8">The sequence shown here is derived from an EMBL/GenBank/DDBJ whole genome shotgun (WGS) entry which is preliminary data.</text>
</comment>
<organism evidence="8 9">
    <name type="scientific">Tectimicrobiota bacterium</name>
    <dbReference type="NCBI Taxonomy" id="2528274"/>
    <lineage>
        <taxon>Bacteria</taxon>
        <taxon>Pseudomonadati</taxon>
        <taxon>Nitrospinota/Tectimicrobiota group</taxon>
        <taxon>Candidatus Tectimicrobiota</taxon>
    </lineage>
</organism>
<evidence type="ECO:0000256" key="5">
    <source>
        <dbReference type="RuleBase" id="RU003557"/>
    </source>
</evidence>
<dbReference type="InterPro" id="IPR020610">
    <property type="entry name" value="Thiolase_AS"/>
</dbReference>
<reference evidence="8" key="1">
    <citation type="submission" date="2020-07" db="EMBL/GenBank/DDBJ databases">
        <title>Huge and variable diversity of episymbiotic CPR bacteria and DPANN archaea in groundwater ecosystems.</title>
        <authorList>
            <person name="He C.Y."/>
            <person name="Keren R."/>
            <person name="Whittaker M."/>
            <person name="Farag I.F."/>
            <person name="Doudna J."/>
            <person name="Cate J.H.D."/>
            <person name="Banfield J.F."/>
        </authorList>
    </citation>
    <scope>NUCLEOTIDE SEQUENCE</scope>
    <source>
        <strain evidence="8">NC_groundwater_1482_Ag_S-0.65um_47_24</strain>
    </source>
</reference>
<dbReference type="CDD" id="cd00751">
    <property type="entry name" value="thiolase"/>
    <property type="match status" value="1"/>
</dbReference>
<evidence type="ECO:0000259" key="7">
    <source>
        <dbReference type="Pfam" id="PF02803"/>
    </source>
</evidence>
<dbReference type="NCBIfam" id="TIGR01930">
    <property type="entry name" value="AcCoA-C-Actrans"/>
    <property type="match status" value="1"/>
</dbReference>
<gene>
    <name evidence="8" type="ORF">HY730_10335</name>
</gene>
<keyword evidence="2 5" id="KW-0808">Transferase</keyword>
<dbReference type="Pfam" id="PF02803">
    <property type="entry name" value="Thiolase_C"/>
    <property type="match status" value="1"/>
</dbReference>
<dbReference type="InterPro" id="IPR020613">
    <property type="entry name" value="Thiolase_CS"/>
</dbReference>
<evidence type="ECO:0000259" key="6">
    <source>
        <dbReference type="Pfam" id="PF00108"/>
    </source>
</evidence>
<dbReference type="InterPro" id="IPR002155">
    <property type="entry name" value="Thiolase"/>
</dbReference>
<dbReference type="PIRSF" id="PIRSF000429">
    <property type="entry name" value="Ac-CoA_Ac_transf"/>
    <property type="match status" value="1"/>
</dbReference>
<proteinExistence type="inferred from homology"/>